<proteinExistence type="predicted"/>
<dbReference type="Proteomes" id="UP000019275">
    <property type="component" value="Unassembled WGS sequence"/>
</dbReference>
<dbReference type="EMBL" id="ARZX01000070">
    <property type="protein sequence ID" value="EWH09189.1"/>
    <property type="molecule type" value="Genomic_DNA"/>
</dbReference>
<feature type="non-terminal residue" evidence="2">
    <location>
        <position position="1"/>
    </location>
</feature>
<sequence>VSYNYLLIFKNKTELNLKLKNPNILLLISILIFIIACSQKNYCTNGNCGENWSGLAVLISGIFGVFIGGACISWLANPLILISWLTFKKTKISLVMSIIALSFGMSFLFFDEIIINEAGHYGEITGYEIGFYLWNLSFVIMIIRNIISLKNKKTVANNV</sequence>
<evidence type="ECO:0000313" key="2">
    <source>
        <dbReference type="EMBL" id="EWH09189.1"/>
    </source>
</evidence>
<evidence type="ECO:0000256" key="1">
    <source>
        <dbReference type="SAM" id="Phobius"/>
    </source>
</evidence>
<keyword evidence="1" id="KW-0812">Transmembrane</keyword>
<name>A0ABP3B537_9FLAO</name>
<keyword evidence="1" id="KW-0472">Membrane</keyword>
<organism evidence="2 3">
    <name type="scientific">Cellulophaga geojensis KL-A</name>
    <dbReference type="NCBI Taxonomy" id="1328323"/>
    <lineage>
        <taxon>Bacteria</taxon>
        <taxon>Pseudomonadati</taxon>
        <taxon>Bacteroidota</taxon>
        <taxon>Flavobacteriia</taxon>
        <taxon>Flavobacteriales</taxon>
        <taxon>Flavobacteriaceae</taxon>
        <taxon>Cellulophaga</taxon>
    </lineage>
</organism>
<reference evidence="2 3" key="1">
    <citation type="journal article" date="2014" name="Genome Announc.">
        <title>Draft Genome Sequence of the Carrageenan-Degrading Bacterium Cellulophaga sp. Strain KL-A, Isolated from Decaying Marine Algae.</title>
        <authorList>
            <person name="Shan D."/>
            <person name="Ying J."/>
            <person name="Li X."/>
            <person name="Gao Z."/>
            <person name="Wei G."/>
            <person name="Shao Z."/>
        </authorList>
    </citation>
    <scope>NUCLEOTIDE SEQUENCE [LARGE SCALE GENOMIC DNA]</scope>
    <source>
        <strain evidence="2 3">KL-A</strain>
    </source>
</reference>
<keyword evidence="3" id="KW-1185">Reference proteome</keyword>
<comment type="caution">
    <text evidence="2">The sequence shown here is derived from an EMBL/GenBank/DDBJ whole genome shotgun (WGS) entry which is preliminary data.</text>
</comment>
<feature type="transmembrane region" description="Helical" evidence="1">
    <location>
        <begin position="24"/>
        <end position="42"/>
    </location>
</feature>
<feature type="transmembrane region" description="Helical" evidence="1">
    <location>
        <begin position="92"/>
        <end position="109"/>
    </location>
</feature>
<feature type="transmembrane region" description="Helical" evidence="1">
    <location>
        <begin position="129"/>
        <end position="147"/>
    </location>
</feature>
<accession>A0ABP3B537</accession>
<dbReference type="RefSeq" id="WP_235183595.1">
    <property type="nucleotide sequence ID" value="NZ_ARZX01000070.1"/>
</dbReference>
<keyword evidence="1" id="KW-1133">Transmembrane helix</keyword>
<feature type="transmembrane region" description="Helical" evidence="1">
    <location>
        <begin position="54"/>
        <end position="80"/>
    </location>
</feature>
<gene>
    <name evidence="2" type="ORF">KLA_17359</name>
</gene>
<evidence type="ECO:0000313" key="3">
    <source>
        <dbReference type="Proteomes" id="UP000019275"/>
    </source>
</evidence>
<protein>
    <submittedName>
        <fullName evidence="2">Uncharacterized protein</fullName>
    </submittedName>
</protein>